<dbReference type="Gene3D" id="3.10.450.30">
    <property type="entry name" value="Microbial ribonucleases"/>
    <property type="match status" value="1"/>
</dbReference>
<dbReference type="InterPro" id="IPR016191">
    <property type="entry name" value="Ribonuclease/ribotoxin"/>
</dbReference>
<dbReference type="EMBL" id="MU251724">
    <property type="protein sequence ID" value="KAG9229876.1"/>
    <property type="molecule type" value="Genomic_DNA"/>
</dbReference>
<evidence type="ECO:0000256" key="3">
    <source>
        <dbReference type="SAM" id="MobiDB-lite"/>
    </source>
</evidence>
<name>A0A9P8C268_9HELO</name>
<dbReference type="Pfam" id="PF00545">
    <property type="entry name" value="Ribonuclease"/>
    <property type="match status" value="1"/>
</dbReference>
<evidence type="ECO:0000256" key="4">
    <source>
        <dbReference type="SAM" id="SignalP"/>
    </source>
</evidence>
<dbReference type="GO" id="GO:0016787">
    <property type="term" value="F:hydrolase activity"/>
    <property type="evidence" value="ECO:0007669"/>
    <property type="project" value="UniProtKB-KW"/>
</dbReference>
<dbReference type="SUPFAM" id="SSF53933">
    <property type="entry name" value="Microbial ribonucleases"/>
    <property type="match status" value="1"/>
</dbReference>
<keyword evidence="1" id="KW-0540">Nuclease</keyword>
<feature type="chain" id="PRO_5040180073" evidence="4">
    <location>
        <begin position="20"/>
        <end position="189"/>
    </location>
</feature>
<evidence type="ECO:0000313" key="5">
    <source>
        <dbReference type="EMBL" id="KAG9229876.1"/>
    </source>
</evidence>
<sequence>MVASNSFLLAAFLAAASLAAPIQESNIEARATATVVCKNQAFLYFPDDGRKYTASNTITGSQIDKALAAAPATQKNGDKNWGSGYPHQFQNFGNQIAVPAACSAAGAVILEFPLHQKVLHDADKGKSAQKPEGFRLLYLETKKTYCGVMSHDGLAGKAPVKEDKKKKPPVKAQPGTLGQDSVGGFHKCT</sequence>
<evidence type="ECO:0000256" key="1">
    <source>
        <dbReference type="ARBA" id="ARBA00022722"/>
    </source>
</evidence>
<accession>A0A9P8C268</accession>
<proteinExistence type="predicted"/>
<organism evidence="5 6">
    <name type="scientific">Amylocarpus encephaloides</name>
    <dbReference type="NCBI Taxonomy" id="45428"/>
    <lineage>
        <taxon>Eukaryota</taxon>
        <taxon>Fungi</taxon>
        <taxon>Dikarya</taxon>
        <taxon>Ascomycota</taxon>
        <taxon>Pezizomycotina</taxon>
        <taxon>Leotiomycetes</taxon>
        <taxon>Helotiales</taxon>
        <taxon>Helotiales incertae sedis</taxon>
        <taxon>Amylocarpus</taxon>
    </lineage>
</organism>
<keyword evidence="4" id="KW-0732">Signal</keyword>
<dbReference type="AlphaFoldDB" id="A0A9P8C268"/>
<dbReference type="GO" id="GO:0003723">
    <property type="term" value="F:RNA binding"/>
    <property type="evidence" value="ECO:0007669"/>
    <property type="project" value="InterPro"/>
</dbReference>
<reference evidence="5" key="1">
    <citation type="journal article" date="2021" name="IMA Fungus">
        <title>Genomic characterization of three marine fungi, including Emericellopsis atlantica sp. nov. with signatures of a generalist lifestyle and marine biomass degradation.</title>
        <authorList>
            <person name="Hagestad O.C."/>
            <person name="Hou L."/>
            <person name="Andersen J.H."/>
            <person name="Hansen E.H."/>
            <person name="Altermark B."/>
            <person name="Li C."/>
            <person name="Kuhnert E."/>
            <person name="Cox R.J."/>
            <person name="Crous P.W."/>
            <person name="Spatafora J.W."/>
            <person name="Lail K."/>
            <person name="Amirebrahimi M."/>
            <person name="Lipzen A."/>
            <person name="Pangilinan J."/>
            <person name="Andreopoulos W."/>
            <person name="Hayes R.D."/>
            <person name="Ng V."/>
            <person name="Grigoriev I.V."/>
            <person name="Jackson S.A."/>
            <person name="Sutton T.D.S."/>
            <person name="Dobson A.D.W."/>
            <person name="Rama T."/>
        </authorList>
    </citation>
    <scope>NUCLEOTIDE SEQUENCE</scope>
    <source>
        <strain evidence="5">TRa018bII</strain>
    </source>
</reference>
<dbReference type="OrthoDB" id="10584483at2759"/>
<feature type="region of interest" description="Disordered" evidence="3">
    <location>
        <begin position="157"/>
        <end position="189"/>
    </location>
</feature>
<protein>
    <submittedName>
        <fullName evidence="5">Uncharacterized protein</fullName>
    </submittedName>
</protein>
<comment type="caution">
    <text evidence="5">The sequence shown here is derived from an EMBL/GenBank/DDBJ whole genome shotgun (WGS) entry which is preliminary data.</text>
</comment>
<evidence type="ECO:0000313" key="6">
    <source>
        <dbReference type="Proteomes" id="UP000824998"/>
    </source>
</evidence>
<dbReference type="Proteomes" id="UP000824998">
    <property type="component" value="Unassembled WGS sequence"/>
</dbReference>
<gene>
    <name evidence="5" type="ORF">BJ875DRAFT_445557</name>
</gene>
<feature type="signal peptide" evidence="4">
    <location>
        <begin position="1"/>
        <end position="19"/>
    </location>
</feature>
<dbReference type="GO" id="GO:0004521">
    <property type="term" value="F:RNA endonuclease activity"/>
    <property type="evidence" value="ECO:0007669"/>
    <property type="project" value="InterPro"/>
</dbReference>
<dbReference type="InterPro" id="IPR000026">
    <property type="entry name" value="N1-like"/>
</dbReference>
<evidence type="ECO:0000256" key="2">
    <source>
        <dbReference type="ARBA" id="ARBA00022801"/>
    </source>
</evidence>
<keyword evidence="6" id="KW-1185">Reference proteome</keyword>
<keyword evidence="2" id="KW-0378">Hydrolase</keyword>